<gene>
    <name evidence="12" type="ORF">PVAP13_6NG247900</name>
</gene>
<dbReference type="PANTHER" id="PTHR45714">
    <property type="entry name" value="HOMEOBOX-LEUCINE ZIPPER PROTEIN HAT14"/>
    <property type="match status" value="1"/>
</dbReference>
<dbReference type="PROSITE" id="PS50071">
    <property type="entry name" value="HOMEOBOX_2"/>
    <property type="match status" value="1"/>
</dbReference>
<evidence type="ECO:0000256" key="1">
    <source>
        <dbReference type="ARBA" id="ARBA00004123"/>
    </source>
</evidence>
<evidence type="ECO:0000256" key="5">
    <source>
        <dbReference type="ARBA" id="ARBA00023155"/>
    </source>
</evidence>
<feature type="DNA-binding region" description="Homeobox" evidence="8">
    <location>
        <begin position="165"/>
        <end position="224"/>
    </location>
</feature>
<dbReference type="InterPro" id="IPR003106">
    <property type="entry name" value="Leu_zip_homeo"/>
</dbReference>
<evidence type="ECO:0000259" key="11">
    <source>
        <dbReference type="PROSITE" id="PS50071"/>
    </source>
</evidence>
<sequence>MELGLSLGEPDAGRAAPELGLGLGVGAAGRGEEGGRASAAAGAGPRWWAAPEPAVRLSLVSSSLGLHWPDEGGRSSEVPARGFDVNRAPSGAAGASALAAPEEEDDEEDPGAGALSSSSPNDSAGSFPLDLGRRAASHAEGAAAARAGGERSSSRASDEDEGTSNARKKLRLSKEQSAFLEESFKEHSTLNTKQKATLAKQLNLRPRQVEVWFQNRRARTKLKQTEVDCEYLKRCCEALTEENRRLHKELAELRALKTAPPFYMHLPATTLSMCPSCERVASNPTSAASTSAPASSAPPATAAAAAATATTARGEHRPSSFAALFAATRSFPLASQPRPPAPASNCL</sequence>
<feature type="compositionally biased region" description="Low complexity" evidence="10">
    <location>
        <begin position="138"/>
        <end position="147"/>
    </location>
</feature>
<evidence type="ECO:0000256" key="8">
    <source>
        <dbReference type="PROSITE-ProRule" id="PRU00108"/>
    </source>
</evidence>
<feature type="region of interest" description="Disordered" evidence="10">
    <location>
        <begin position="25"/>
        <end position="44"/>
    </location>
</feature>
<feature type="region of interest" description="Disordered" evidence="10">
    <location>
        <begin position="70"/>
        <end position="171"/>
    </location>
</feature>
<keyword evidence="5 8" id="KW-0371">Homeobox</keyword>
<dbReference type="AlphaFoldDB" id="A0A8T0R1X9"/>
<feature type="compositionally biased region" description="Acidic residues" evidence="10">
    <location>
        <begin position="101"/>
        <end position="110"/>
    </location>
</feature>
<evidence type="ECO:0000256" key="4">
    <source>
        <dbReference type="ARBA" id="ARBA00023125"/>
    </source>
</evidence>
<keyword evidence="6" id="KW-0804">Transcription</keyword>
<comment type="caution">
    <text evidence="12">The sequence shown here is derived from an EMBL/GenBank/DDBJ whole genome shotgun (WGS) entry which is preliminary data.</text>
</comment>
<dbReference type="SMART" id="SM00340">
    <property type="entry name" value="HALZ"/>
    <property type="match status" value="1"/>
</dbReference>
<dbReference type="InterPro" id="IPR017970">
    <property type="entry name" value="Homeobox_CS"/>
</dbReference>
<reference evidence="12" key="1">
    <citation type="submission" date="2020-05" db="EMBL/GenBank/DDBJ databases">
        <title>WGS assembly of Panicum virgatum.</title>
        <authorList>
            <person name="Lovell J.T."/>
            <person name="Jenkins J."/>
            <person name="Shu S."/>
            <person name="Juenger T.E."/>
            <person name="Schmutz J."/>
        </authorList>
    </citation>
    <scope>NUCLEOTIDE SEQUENCE</scope>
    <source>
        <strain evidence="12">AP13</strain>
    </source>
</reference>
<feature type="compositionally biased region" description="Low complexity" evidence="10">
    <location>
        <begin position="88"/>
        <end position="100"/>
    </location>
</feature>
<dbReference type="PROSITE" id="PS00027">
    <property type="entry name" value="HOMEOBOX_1"/>
    <property type="match status" value="1"/>
</dbReference>
<evidence type="ECO:0000256" key="9">
    <source>
        <dbReference type="RuleBase" id="RU000682"/>
    </source>
</evidence>
<dbReference type="GO" id="GO:0005634">
    <property type="term" value="C:nucleus"/>
    <property type="evidence" value="ECO:0007669"/>
    <property type="project" value="UniProtKB-SubCell"/>
</dbReference>
<dbReference type="CDD" id="cd00086">
    <property type="entry name" value="homeodomain"/>
    <property type="match status" value="1"/>
</dbReference>
<dbReference type="Proteomes" id="UP000823388">
    <property type="component" value="Chromosome 6N"/>
</dbReference>
<dbReference type="PANTHER" id="PTHR45714:SF22">
    <property type="entry name" value="HOMEOBOX-LEUCINE ZIPPER PROTEIN HOX27"/>
    <property type="match status" value="1"/>
</dbReference>
<dbReference type="SUPFAM" id="SSF46689">
    <property type="entry name" value="Homeodomain-like"/>
    <property type="match status" value="1"/>
</dbReference>
<dbReference type="InterPro" id="IPR001356">
    <property type="entry name" value="HD"/>
</dbReference>
<dbReference type="GO" id="GO:0000981">
    <property type="term" value="F:DNA-binding transcription factor activity, RNA polymerase II-specific"/>
    <property type="evidence" value="ECO:0007669"/>
    <property type="project" value="InterPro"/>
</dbReference>
<comment type="similarity">
    <text evidence="2">Belongs to the HD-ZIP homeobox family. Class II subfamily.</text>
</comment>
<dbReference type="GO" id="GO:0043565">
    <property type="term" value="F:sequence-specific DNA binding"/>
    <property type="evidence" value="ECO:0007669"/>
    <property type="project" value="InterPro"/>
</dbReference>
<dbReference type="Pfam" id="PF00046">
    <property type="entry name" value="Homeodomain"/>
    <property type="match status" value="1"/>
</dbReference>
<evidence type="ECO:0000256" key="2">
    <source>
        <dbReference type="ARBA" id="ARBA00006074"/>
    </source>
</evidence>
<accession>A0A8T0R1X9</accession>
<dbReference type="Pfam" id="PF02183">
    <property type="entry name" value="HALZ"/>
    <property type="match status" value="1"/>
</dbReference>
<feature type="domain" description="Homeobox" evidence="11">
    <location>
        <begin position="163"/>
        <end position="223"/>
    </location>
</feature>
<comment type="subcellular location">
    <subcellularLocation>
        <location evidence="1 8 9">Nucleus</location>
    </subcellularLocation>
</comment>
<dbReference type="EMBL" id="CM029048">
    <property type="protein sequence ID" value="KAG2579260.1"/>
    <property type="molecule type" value="Genomic_DNA"/>
</dbReference>
<evidence type="ECO:0000256" key="6">
    <source>
        <dbReference type="ARBA" id="ARBA00023163"/>
    </source>
</evidence>
<evidence type="ECO:0000256" key="3">
    <source>
        <dbReference type="ARBA" id="ARBA00023015"/>
    </source>
</evidence>
<evidence type="ECO:0000256" key="10">
    <source>
        <dbReference type="SAM" id="MobiDB-lite"/>
    </source>
</evidence>
<evidence type="ECO:0000313" key="13">
    <source>
        <dbReference type="Proteomes" id="UP000823388"/>
    </source>
</evidence>
<keyword evidence="4 8" id="KW-0238">DNA-binding</keyword>
<evidence type="ECO:0000256" key="7">
    <source>
        <dbReference type="ARBA" id="ARBA00023242"/>
    </source>
</evidence>
<protein>
    <recommendedName>
        <fullName evidence="11">Homeobox domain-containing protein</fullName>
    </recommendedName>
</protein>
<evidence type="ECO:0000313" key="12">
    <source>
        <dbReference type="EMBL" id="KAG2579260.1"/>
    </source>
</evidence>
<keyword evidence="7 8" id="KW-0539">Nucleus</keyword>
<organism evidence="12 13">
    <name type="scientific">Panicum virgatum</name>
    <name type="common">Blackwell switchgrass</name>
    <dbReference type="NCBI Taxonomy" id="38727"/>
    <lineage>
        <taxon>Eukaryota</taxon>
        <taxon>Viridiplantae</taxon>
        <taxon>Streptophyta</taxon>
        <taxon>Embryophyta</taxon>
        <taxon>Tracheophyta</taxon>
        <taxon>Spermatophyta</taxon>
        <taxon>Magnoliopsida</taxon>
        <taxon>Liliopsida</taxon>
        <taxon>Poales</taxon>
        <taxon>Poaceae</taxon>
        <taxon>PACMAD clade</taxon>
        <taxon>Panicoideae</taxon>
        <taxon>Panicodae</taxon>
        <taxon>Paniceae</taxon>
        <taxon>Panicinae</taxon>
        <taxon>Panicum</taxon>
        <taxon>Panicum sect. Hiantes</taxon>
    </lineage>
</organism>
<dbReference type="FunFam" id="1.10.10.60:FF:000192">
    <property type="entry name" value="Homeobox-leucine zipper protein HAT22"/>
    <property type="match status" value="1"/>
</dbReference>
<dbReference type="OrthoDB" id="6159439at2759"/>
<dbReference type="InterPro" id="IPR009057">
    <property type="entry name" value="Homeodomain-like_sf"/>
</dbReference>
<dbReference type="SMART" id="SM00389">
    <property type="entry name" value="HOX"/>
    <property type="match status" value="1"/>
</dbReference>
<dbReference type="InterPro" id="IPR050762">
    <property type="entry name" value="HD-ZIP_Homeobox_LZ_Class_II"/>
</dbReference>
<feature type="compositionally biased region" description="Basic and acidic residues" evidence="10">
    <location>
        <begin position="148"/>
        <end position="157"/>
    </location>
</feature>
<name>A0A8T0R1X9_PANVG</name>
<keyword evidence="13" id="KW-1185">Reference proteome</keyword>
<dbReference type="Gene3D" id="1.10.10.60">
    <property type="entry name" value="Homeodomain-like"/>
    <property type="match status" value="1"/>
</dbReference>
<keyword evidence="3" id="KW-0805">Transcription regulation</keyword>
<proteinExistence type="inferred from homology"/>